<dbReference type="OrthoDB" id="6433181at2759"/>
<proteinExistence type="predicted"/>
<dbReference type="EMBL" id="BGPR01004204">
    <property type="protein sequence ID" value="GBM97097.1"/>
    <property type="molecule type" value="Genomic_DNA"/>
</dbReference>
<dbReference type="AlphaFoldDB" id="A0A4Y2K4E6"/>
<organism evidence="1 2">
    <name type="scientific">Araneus ventricosus</name>
    <name type="common">Orbweaver spider</name>
    <name type="synonym">Epeira ventricosa</name>
    <dbReference type="NCBI Taxonomy" id="182803"/>
    <lineage>
        <taxon>Eukaryota</taxon>
        <taxon>Metazoa</taxon>
        <taxon>Ecdysozoa</taxon>
        <taxon>Arthropoda</taxon>
        <taxon>Chelicerata</taxon>
        <taxon>Arachnida</taxon>
        <taxon>Araneae</taxon>
        <taxon>Araneomorphae</taxon>
        <taxon>Entelegynae</taxon>
        <taxon>Araneoidea</taxon>
        <taxon>Araneidae</taxon>
        <taxon>Araneus</taxon>
    </lineage>
</organism>
<accession>A0A4Y2K4E6</accession>
<name>A0A4Y2K4E6_ARAVE</name>
<evidence type="ECO:0000313" key="2">
    <source>
        <dbReference type="Proteomes" id="UP000499080"/>
    </source>
</evidence>
<dbReference type="Proteomes" id="UP000499080">
    <property type="component" value="Unassembled WGS sequence"/>
</dbReference>
<evidence type="ECO:0000313" key="1">
    <source>
        <dbReference type="EMBL" id="GBM97097.1"/>
    </source>
</evidence>
<comment type="caution">
    <text evidence="1">The sequence shown here is derived from an EMBL/GenBank/DDBJ whole genome shotgun (WGS) entry which is preliminary data.</text>
</comment>
<gene>
    <name evidence="1" type="ORF">AVEN_183409_1</name>
</gene>
<sequence>FLDAYTDCVKQYLPNGIGHCDQNSELYYSDGTRLAIYKCIQKETQDVQLTDKQKQEMDDFRICVEEVGEETPGCKVTTTSSN</sequence>
<feature type="non-terminal residue" evidence="1">
    <location>
        <position position="1"/>
    </location>
</feature>
<reference evidence="1 2" key="1">
    <citation type="journal article" date="2019" name="Sci. Rep.">
        <title>Orb-weaving spider Araneus ventricosus genome elucidates the spidroin gene catalogue.</title>
        <authorList>
            <person name="Kono N."/>
            <person name="Nakamura H."/>
            <person name="Ohtoshi R."/>
            <person name="Moran D.A.P."/>
            <person name="Shinohara A."/>
            <person name="Yoshida Y."/>
            <person name="Fujiwara M."/>
            <person name="Mori M."/>
            <person name="Tomita M."/>
            <person name="Arakawa K."/>
        </authorList>
    </citation>
    <scope>NUCLEOTIDE SEQUENCE [LARGE SCALE GENOMIC DNA]</scope>
</reference>
<protein>
    <submittedName>
        <fullName evidence="1">Uncharacterized protein</fullName>
    </submittedName>
</protein>
<keyword evidence="2" id="KW-1185">Reference proteome</keyword>